<name>A0AC60PAN6_IXOPE</name>
<evidence type="ECO:0000313" key="1">
    <source>
        <dbReference type="EMBL" id="KAG0416584.1"/>
    </source>
</evidence>
<organism evidence="1 2">
    <name type="scientific">Ixodes persulcatus</name>
    <name type="common">Taiga tick</name>
    <dbReference type="NCBI Taxonomy" id="34615"/>
    <lineage>
        <taxon>Eukaryota</taxon>
        <taxon>Metazoa</taxon>
        <taxon>Ecdysozoa</taxon>
        <taxon>Arthropoda</taxon>
        <taxon>Chelicerata</taxon>
        <taxon>Arachnida</taxon>
        <taxon>Acari</taxon>
        <taxon>Parasitiformes</taxon>
        <taxon>Ixodida</taxon>
        <taxon>Ixodoidea</taxon>
        <taxon>Ixodidae</taxon>
        <taxon>Ixodinae</taxon>
        <taxon>Ixodes</taxon>
    </lineage>
</organism>
<dbReference type="Proteomes" id="UP000805193">
    <property type="component" value="Unassembled WGS sequence"/>
</dbReference>
<proteinExistence type="predicted"/>
<sequence>MAPVWSLVVSDQKNSVVSKRKSVNRTEDNKTIVPNEMASSAKANEGQIAETTRVARAGSVAWAQLNAGLTSSLTTAAQQSVFPLSHRSDESGTAAEDCPTAQSGPQRTQSANSIAPARAEWWWGQSHLGNMVAFKKNAKLKMNSCQDDSGWPRHSMVPVGLFERVEDAAMFDDPAATGFGRRSVNSILRRR</sequence>
<comment type="caution">
    <text evidence="1">The sequence shown here is derived from an EMBL/GenBank/DDBJ whole genome shotgun (WGS) entry which is preliminary data.</text>
</comment>
<keyword evidence="2" id="KW-1185">Reference proteome</keyword>
<accession>A0AC60PAN6</accession>
<protein>
    <submittedName>
        <fullName evidence="1">Uncharacterized protein</fullName>
    </submittedName>
</protein>
<reference evidence="1 2" key="1">
    <citation type="journal article" date="2020" name="Cell">
        <title>Large-Scale Comparative Analyses of Tick Genomes Elucidate Their Genetic Diversity and Vector Capacities.</title>
        <authorList>
            <consortium name="Tick Genome and Microbiome Consortium (TIGMIC)"/>
            <person name="Jia N."/>
            <person name="Wang J."/>
            <person name="Shi W."/>
            <person name="Du L."/>
            <person name="Sun Y."/>
            <person name="Zhan W."/>
            <person name="Jiang J.F."/>
            <person name="Wang Q."/>
            <person name="Zhang B."/>
            <person name="Ji P."/>
            <person name="Bell-Sakyi L."/>
            <person name="Cui X.M."/>
            <person name="Yuan T.T."/>
            <person name="Jiang B.G."/>
            <person name="Yang W.F."/>
            <person name="Lam T.T."/>
            <person name="Chang Q.C."/>
            <person name="Ding S.J."/>
            <person name="Wang X.J."/>
            <person name="Zhu J.G."/>
            <person name="Ruan X.D."/>
            <person name="Zhao L."/>
            <person name="Wei J.T."/>
            <person name="Ye R.Z."/>
            <person name="Que T.C."/>
            <person name="Du C.H."/>
            <person name="Zhou Y.H."/>
            <person name="Cheng J.X."/>
            <person name="Dai P.F."/>
            <person name="Guo W.B."/>
            <person name="Han X.H."/>
            <person name="Huang E.J."/>
            <person name="Li L.F."/>
            <person name="Wei W."/>
            <person name="Gao Y.C."/>
            <person name="Liu J.Z."/>
            <person name="Shao H.Z."/>
            <person name="Wang X."/>
            <person name="Wang C.C."/>
            <person name="Yang T.C."/>
            <person name="Huo Q.B."/>
            <person name="Li W."/>
            <person name="Chen H.Y."/>
            <person name="Chen S.E."/>
            <person name="Zhou L.G."/>
            <person name="Ni X.B."/>
            <person name="Tian J.H."/>
            <person name="Sheng Y."/>
            <person name="Liu T."/>
            <person name="Pan Y.S."/>
            <person name="Xia L.Y."/>
            <person name="Li J."/>
            <person name="Zhao F."/>
            <person name="Cao W.C."/>
        </authorList>
    </citation>
    <scope>NUCLEOTIDE SEQUENCE [LARGE SCALE GENOMIC DNA]</scope>
    <source>
        <strain evidence="1">Iper-2018</strain>
    </source>
</reference>
<dbReference type="EMBL" id="JABSTQ010010938">
    <property type="protein sequence ID" value="KAG0416584.1"/>
    <property type="molecule type" value="Genomic_DNA"/>
</dbReference>
<gene>
    <name evidence="1" type="ORF">HPB47_006290</name>
</gene>
<evidence type="ECO:0000313" key="2">
    <source>
        <dbReference type="Proteomes" id="UP000805193"/>
    </source>
</evidence>